<dbReference type="EMBL" id="HBEZ01028069">
    <property type="protein sequence ID" value="CAD8637828.1"/>
    <property type="molecule type" value="Transcribed_RNA"/>
</dbReference>
<organism evidence="1">
    <name type="scientific">Cryptomonas curvata</name>
    <dbReference type="NCBI Taxonomy" id="233186"/>
    <lineage>
        <taxon>Eukaryota</taxon>
        <taxon>Cryptophyceae</taxon>
        <taxon>Cryptomonadales</taxon>
        <taxon>Cryptomonadaceae</taxon>
        <taxon>Cryptomonas</taxon>
    </lineage>
</organism>
<sequence>MWTSSCNRLSYWHVHHSRSCRIQSENVQAPAFWNGVLSHLSQPEGFILLGGYLSGTWMFNLMPKSYYSWDGGVNIVMYACRFVFVLMSIDNSSGSFPAPFL</sequence>
<proteinExistence type="predicted"/>
<name>A0A7S0MFF9_9CRYP</name>
<gene>
    <name evidence="1" type="ORF">CCUR1050_LOCUS15512</name>
</gene>
<reference evidence="1" key="1">
    <citation type="submission" date="2021-01" db="EMBL/GenBank/DDBJ databases">
        <authorList>
            <person name="Corre E."/>
            <person name="Pelletier E."/>
            <person name="Niang G."/>
            <person name="Scheremetjew M."/>
            <person name="Finn R."/>
            <person name="Kale V."/>
            <person name="Holt S."/>
            <person name="Cochrane G."/>
            <person name="Meng A."/>
            <person name="Brown T."/>
            <person name="Cohen L."/>
        </authorList>
    </citation>
    <scope>NUCLEOTIDE SEQUENCE</scope>
    <source>
        <strain evidence="1">CCAP979/52</strain>
    </source>
</reference>
<protein>
    <submittedName>
        <fullName evidence="1">Uncharacterized protein</fullName>
    </submittedName>
</protein>
<dbReference type="AlphaFoldDB" id="A0A7S0MFF9"/>
<evidence type="ECO:0000313" key="1">
    <source>
        <dbReference type="EMBL" id="CAD8637828.1"/>
    </source>
</evidence>
<accession>A0A7S0MFF9</accession>